<evidence type="ECO:0000313" key="1">
    <source>
        <dbReference type="EMBL" id="ODO09950.1"/>
    </source>
</evidence>
<dbReference type="EMBL" id="MEKH01000003">
    <property type="protein sequence ID" value="ODO09950.1"/>
    <property type="molecule type" value="Genomic_DNA"/>
</dbReference>
<proteinExistence type="predicted"/>
<evidence type="ECO:0000313" key="2">
    <source>
        <dbReference type="Proteomes" id="UP000095149"/>
    </source>
</evidence>
<sequence>MGILNRLSYMWQQFINHGGNPLIFGENSTWSVDQIPDQSGKITPSFPTPILGLIVARVSSTPELGLWVLPAWMLLSTRSVVGKTPGLTVYYDRRSQFQRKTRVADCRSITQASNQG</sequence>
<name>A0A1E3KA08_9TREE</name>
<protein>
    <submittedName>
        <fullName evidence="1">Uncharacterized protein</fullName>
    </submittedName>
</protein>
<comment type="caution">
    <text evidence="1">The sequence shown here is derived from an EMBL/GenBank/DDBJ whole genome shotgun (WGS) entry which is preliminary data.</text>
</comment>
<gene>
    <name evidence="1" type="ORF">I350_02173</name>
</gene>
<reference evidence="1 2" key="1">
    <citation type="submission" date="2016-06" db="EMBL/GenBank/DDBJ databases">
        <title>Evolution of pathogenesis and genome organization in the Tremellales.</title>
        <authorList>
            <person name="Cuomo C."/>
            <person name="Litvintseva A."/>
            <person name="Heitman J."/>
            <person name="Chen Y."/>
            <person name="Sun S."/>
            <person name="Springer D."/>
            <person name="Dromer F."/>
            <person name="Young S."/>
            <person name="Zeng Q."/>
            <person name="Chapman S."/>
            <person name="Gujja S."/>
            <person name="Saif S."/>
            <person name="Birren B."/>
        </authorList>
    </citation>
    <scope>NUCLEOTIDE SEQUENCE [LARGE SCALE GENOMIC DNA]</scope>
    <source>
        <strain evidence="1 2">CBS 6273</strain>
    </source>
</reference>
<organism evidence="1 2">
    <name type="scientific">Cryptococcus amylolentus CBS 6273</name>
    <dbReference type="NCBI Taxonomy" id="1296118"/>
    <lineage>
        <taxon>Eukaryota</taxon>
        <taxon>Fungi</taxon>
        <taxon>Dikarya</taxon>
        <taxon>Basidiomycota</taxon>
        <taxon>Agaricomycotina</taxon>
        <taxon>Tremellomycetes</taxon>
        <taxon>Tremellales</taxon>
        <taxon>Cryptococcaceae</taxon>
        <taxon>Cryptococcus</taxon>
    </lineage>
</organism>
<dbReference type="AlphaFoldDB" id="A0A1E3KA08"/>
<accession>A0A1E3KA08</accession>
<dbReference type="Proteomes" id="UP000095149">
    <property type="component" value="Unassembled WGS sequence"/>
</dbReference>